<reference evidence="2" key="1">
    <citation type="journal article" date="2024" name="Proc. Natl. Acad. Sci. U.S.A.">
        <title>Extraordinary preservation of gene collinearity over three hundred million years revealed in homosporous lycophytes.</title>
        <authorList>
            <person name="Li C."/>
            <person name="Wickell D."/>
            <person name="Kuo L.Y."/>
            <person name="Chen X."/>
            <person name="Nie B."/>
            <person name="Liao X."/>
            <person name="Peng D."/>
            <person name="Ji J."/>
            <person name="Jenkins J."/>
            <person name="Williams M."/>
            <person name="Shu S."/>
            <person name="Plott C."/>
            <person name="Barry K."/>
            <person name="Rajasekar S."/>
            <person name="Grimwood J."/>
            <person name="Han X."/>
            <person name="Sun S."/>
            <person name="Hou Z."/>
            <person name="He W."/>
            <person name="Dai G."/>
            <person name="Sun C."/>
            <person name="Schmutz J."/>
            <person name="Leebens-Mack J.H."/>
            <person name="Li F.W."/>
            <person name="Wang L."/>
        </authorList>
    </citation>
    <scope>NUCLEOTIDE SEQUENCE [LARGE SCALE GENOMIC DNA]</scope>
    <source>
        <strain evidence="2">cv. PW_Plant_1</strain>
    </source>
</reference>
<proteinExistence type="predicted"/>
<organism evidence="1 2">
    <name type="scientific">Diphasiastrum complanatum</name>
    <name type="common">Issler's clubmoss</name>
    <name type="synonym">Lycopodium complanatum</name>
    <dbReference type="NCBI Taxonomy" id="34168"/>
    <lineage>
        <taxon>Eukaryota</taxon>
        <taxon>Viridiplantae</taxon>
        <taxon>Streptophyta</taxon>
        <taxon>Embryophyta</taxon>
        <taxon>Tracheophyta</taxon>
        <taxon>Lycopodiopsida</taxon>
        <taxon>Lycopodiales</taxon>
        <taxon>Lycopodiaceae</taxon>
        <taxon>Lycopodioideae</taxon>
        <taxon>Diphasiastrum</taxon>
    </lineage>
</organism>
<keyword evidence="2" id="KW-1185">Reference proteome</keyword>
<dbReference type="Proteomes" id="UP001162992">
    <property type="component" value="Chromosome 3"/>
</dbReference>
<evidence type="ECO:0000313" key="1">
    <source>
        <dbReference type="EMBL" id="KAJ7563595.1"/>
    </source>
</evidence>
<gene>
    <name evidence="1" type="ORF">O6H91_03G116300</name>
</gene>
<evidence type="ECO:0000313" key="2">
    <source>
        <dbReference type="Proteomes" id="UP001162992"/>
    </source>
</evidence>
<protein>
    <submittedName>
        <fullName evidence="1">Uncharacterized protein</fullName>
    </submittedName>
</protein>
<accession>A0ACC2EAS0</accession>
<name>A0ACC2EAS0_DIPCM</name>
<comment type="caution">
    <text evidence="1">The sequence shown here is derived from an EMBL/GenBank/DDBJ whole genome shotgun (WGS) entry which is preliminary data.</text>
</comment>
<dbReference type="EMBL" id="CM055094">
    <property type="protein sequence ID" value="KAJ7563595.1"/>
    <property type="molecule type" value="Genomic_DNA"/>
</dbReference>
<sequence length="828" mass="93128">MQMLGSMALYSSSPPAAIWSSQVTAAQNCPSSSTFEIDGHTRSHLMQSSNAKPVRGGLSSLFASPSSRVSSSCAMEGLEASCLSSSLEDRHEGTENRCLGVNIWASGKTRERSPVSVLHAPLSQGGMAKRLSSLFLREAGSSGTGLSPLDPQSLGSSWRRSPTSVEIHPRHEGVEVNKAVRFPTLEVESNCYDSENSEDESSRNFENLSASVELCSSLNDWNRSSSSHSFADDLLFPRFAIETEVADLIEPDKVLEPREELTRMSELASSPLSLHQCSEHEHLMEGVLFDAQCRHKIFLEDFVLRAFKVAEEAHRGQLRRNGDMYLVHCVETAVILAEAGADSTIVAAGLLHDTVDDSNVDEQWLRSLFGDEVADLVIGVSKLSKFSQLARDNNTADNALEADRLGIMFLAMVDVRVVLIKLADRLHNLRTLQALPEEKQRRIANETLEIFTPIANRLGIWRWKAEMEDLCFKFLNPHEYQELATRLAESCREGVVMSAVQKLDQALLNKGLEFNDLSGRSKSLFSIHTKMSKKGRRIHEIYDVRGLRLIVPDIESCYAALDVVHELWNHVPGKLKDYIQLPKANGYQSLHTVVWGEDRLPLEVQIRTSEMHRDAEFGMAAHWRYKEDNNKHSSFLLQRVEWARWILTWHSELMDTKLRVSPSELDLRPPCPFPMHKSNCLHATMSYRPPQNDDDPLFIIMLKEEKMIVQELPPGSIAADLLVERRFFLNGVLHCPEVIPMVNQQTVNIQQKLQMGDLVELVAESSRSMTSIEGAKICSTPKVPIEMDISVYREQIRRMYEDSGRCKDEARRTSLSQIARETPVPSVL</sequence>